<evidence type="ECO:0000256" key="1">
    <source>
        <dbReference type="SAM" id="MobiDB-lite"/>
    </source>
</evidence>
<evidence type="ECO:0000313" key="2">
    <source>
        <dbReference type="EMBL" id="KAH6586827.1"/>
    </source>
</evidence>
<dbReference type="EMBL" id="JAFCIX010000570">
    <property type="protein sequence ID" value="KAH6586827.1"/>
    <property type="molecule type" value="Genomic_DNA"/>
</dbReference>
<protein>
    <submittedName>
        <fullName evidence="2">Uncharacterized protein</fullName>
    </submittedName>
</protein>
<feature type="region of interest" description="Disordered" evidence="1">
    <location>
        <begin position="605"/>
        <end position="633"/>
    </location>
</feature>
<feature type="region of interest" description="Disordered" evidence="1">
    <location>
        <begin position="356"/>
        <end position="375"/>
    </location>
</feature>
<feature type="compositionally biased region" description="Polar residues" evidence="1">
    <location>
        <begin position="610"/>
        <end position="619"/>
    </location>
</feature>
<dbReference type="Proteomes" id="UP001648503">
    <property type="component" value="Unassembled WGS sequence"/>
</dbReference>
<evidence type="ECO:0000313" key="3">
    <source>
        <dbReference type="Proteomes" id="UP001648503"/>
    </source>
</evidence>
<proteinExistence type="predicted"/>
<keyword evidence="3" id="KW-1185">Reference proteome</keyword>
<gene>
    <name evidence="2" type="ORF">BASA50_000191</name>
</gene>
<sequence length="633" mass="70646">MPKAHGWAVQKVRERGLHREDMVTVDSKLPWPTFQVARMTRTYLTPIITAGNANIKEYPRALQSHFKVLHLESKLKIDLHRQFSGLTENQRDTLIRIIDKNARIRQRAGLLSGVFEAIQDDMYDYAFNNPESEPQAPQSDHDANSSNAENKEEGVQERYLEEYDTQSSQQDSYTIPDVVIHSSENIHSSDSVDGPHRNRKHREDVNPTLDTPVEWSNVNEFQGVMHNTLRQSIAALSDDLADLEFPIEEYDVQSKLNTEIKGEKSDNEDNTSLLKVKVKSNTLETSSMSLRQKYSQLIDIPKRGTVAGQRVITKQDLEQEAMTEMKMVSVDLQKWVADVIDSSVNLDPKILSEANSMTETGPAGEQPKPNSQSQRLTALAKEFSALERVDTSGFDVLLNACKPTILEAKPPVRLNVIHEMNPPNALAEKLKNNCAASLKKKKTPDHAKTKKVLPEIDSSFSYTRKPAQQRPRYGVWYVSPHLWKEHVYDHGKVSSRGEPKDTQQQQFGGIVQAKLDEINRKREIDYAQFMKEMGHGGSTNAVAGMSNSSTPGYVGDPEPSTGTLGAAVFNSIHESRNGGETAKNVGTARLLSTGLKGQKAIVASVARGSGMNQSRTQPETSHSSTKTHKTCRP</sequence>
<reference evidence="2 3" key="1">
    <citation type="submission" date="2021-02" db="EMBL/GenBank/DDBJ databases">
        <title>Variation within the Batrachochytrium salamandrivorans European outbreak.</title>
        <authorList>
            <person name="Kelly M."/>
            <person name="Pasmans F."/>
            <person name="Shea T.P."/>
            <person name="Munoz J.F."/>
            <person name="Carranza S."/>
            <person name="Cuomo C.A."/>
            <person name="Martel A."/>
        </authorList>
    </citation>
    <scope>NUCLEOTIDE SEQUENCE [LARGE SCALE GENOMIC DNA]</scope>
    <source>
        <strain evidence="2 3">AMFP18/2</strain>
    </source>
</reference>
<feature type="region of interest" description="Disordered" evidence="1">
    <location>
        <begin position="126"/>
        <end position="155"/>
    </location>
</feature>
<name>A0ABQ8EUG4_9FUNG</name>
<feature type="compositionally biased region" description="Basic and acidic residues" evidence="1">
    <location>
        <begin position="193"/>
        <end position="205"/>
    </location>
</feature>
<feature type="region of interest" description="Disordered" evidence="1">
    <location>
        <begin position="185"/>
        <end position="211"/>
    </location>
</feature>
<comment type="caution">
    <text evidence="2">The sequence shown here is derived from an EMBL/GenBank/DDBJ whole genome shotgun (WGS) entry which is preliminary data.</text>
</comment>
<accession>A0ABQ8EUG4</accession>
<organism evidence="2 3">
    <name type="scientific">Batrachochytrium salamandrivorans</name>
    <dbReference type="NCBI Taxonomy" id="1357716"/>
    <lineage>
        <taxon>Eukaryota</taxon>
        <taxon>Fungi</taxon>
        <taxon>Fungi incertae sedis</taxon>
        <taxon>Chytridiomycota</taxon>
        <taxon>Chytridiomycota incertae sedis</taxon>
        <taxon>Chytridiomycetes</taxon>
        <taxon>Rhizophydiales</taxon>
        <taxon>Rhizophydiales incertae sedis</taxon>
        <taxon>Batrachochytrium</taxon>
    </lineage>
</organism>
<feature type="compositionally biased region" description="Polar residues" evidence="1">
    <location>
        <begin position="129"/>
        <end position="138"/>
    </location>
</feature>
<feature type="compositionally biased region" description="Basic and acidic residues" evidence="1">
    <location>
        <begin position="139"/>
        <end position="155"/>
    </location>
</feature>